<keyword evidence="7" id="KW-0067">ATP-binding</keyword>
<dbReference type="GO" id="GO:0005524">
    <property type="term" value="F:ATP binding"/>
    <property type="evidence" value="ECO:0007669"/>
    <property type="project" value="UniProtKB-KW"/>
</dbReference>
<dbReference type="Pfam" id="PF12705">
    <property type="entry name" value="PDDEXK_1"/>
    <property type="match status" value="1"/>
</dbReference>
<dbReference type="GO" id="GO:0043138">
    <property type="term" value="F:3'-5' DNA helicase activity"/>
    <property type="evidence" value="ECO:0007669"/>
    <property type="project" value="TreeGrafter"/>
</dbReference>
<organism evidence="12">
    <name type="scientific">marine metagenome</name>
    <dbReference type="NCBI Taxonomy" id="408172"/>
    <lineage>
        <taxon>unclassified sequences</taxon>
        <taxon>metagenomes</taxon>
        <taxon>ecological metagenomes</taxon>
    </lineage>
</organism>
<evidence type="ECO:0000256" key="1">
    <source>
        <dbReference type="ARBA" id="ARBA00022722"/>
    </source>
</evidence>
<gene>
    <name evidence="12" type="ORF">METZ01_LOCUS143797</name>
</gene>
<dbReference type="GO" id="GO:0004527">
    <property type="term" value="F:exonuclease activity"/>
    <property type="evidence" value="ECO:0007669"/>
    <property type="project" value="UniProtKB-KW"/>
</dbReference>
<keyword evidence="3" id="KW-0227">DNA damage</keyword>
<dbReference type="InterPro" id="IPR038726">
    <property type="entry name" value="PDDEXK_AddAB-type"/>
</dbReference>
<protein>
    <submittedName>
        <fullName evidence="12">Uncharacterized protein</fullName>
    </submittedName>
</protein>
<dbReference type="InterPro" id="IPR027417">
    <property type="entry name" value="P-loop_NTPase"/>
</dbReference>
<dbReference type="Gene3D" id="3.40.50.300">
    <property type="entry name" value="P-loop containing nucleotide triphosphate hydrolases"/>
    <property type="match status" value="2"/>
</dbReference>
<keyword evidence="6" id="KW-0269">Exonuclease</keyword>
<evidence type="ECO:0000256" key="7">
    <source>
        <dbReference type="ARBA" id="ARBA00022840"/>
    </source>
</evidence>
<proteinExistence type="predicted"/>
<keyword evidence="2" id="KW-0547">Nucleotide-binding</keyword>
<name>A0A381ZQ88_9ZZZZ</name>
<feature type="domain" description="PD-(D/E)XK endonuclease-like" evidence="10">
    <location>
        <begin position="459"/>
        <end position="609"/>
    </location>
</feature>
<evidence type="ECO:0000256" key="3">
    <source>
        <dbReference type="ARBA" id="ARBA00022763"/>
    </source>
</evidence>
<evidence type="ECO:0000256" key="9">
    <source>
        <dbReference type="ARBA" id="ARBA00023204"/>
    </source>
</evidence>
<evidence type="ECO:0000256" key="5">
    <source>
        <dbReference type="ARBA" id="ARBA00022806"/>
    </source>
</evidence>
<accession>A0A381ZQ88</accession>
<evidence type="ECO:0000259" key="10">
    <source>
        <dbReference type="Pfam" id="PF12705"/>
    </source>
</evidence>
<dbReference type="InterPro" id="IPR000212">
    <property type="entry name" value="DNA_helicase_UvrD/REP"/>
</dbReference>
<dbReference type="PANTHER" id="PTHR11070:SF2">
    <property type="entry name" value="ATP-DEPENDENT DNA HELICASE SRS2"/>
    <property type="match status" value="1"/>
</dbReference>
<keyword evidence="1" id="KW-0540">Nuclease</keyword>
<dbReference type="EMBL" id="UINC01022070">
    <property type="protein sequence ID" value="SVA90943.1"/>
    <property type="molecule type" value="Genomic_DNA"/>
</dbReference>
<dbReference type="GO" id="GO:0005829">
    <property type="term" value="C:cytosol"/>
    <property type="evidence" value="ECO:0007669"/>
    <property type="project" value="TreeGrafter"/>
</dbReference>
<feature type="domain" description="UvrD-like helicase C-terminal" evidence="11">
    <location>
        <begin position="225"/>
        <end position="326"/>
    </location>
</feature>
<keyword evidence="4" id="KW-0378">Hydrolase</keyword>
<dbReference type="AlphaFoldDB" id="A0A381ZQ88"/>
<keyword evidence="9" id="KW-0234">DNA repair</keyword>
<evidence type="ECO:0000256" key="6">
    <source>
        <dbReference type="ARBA" id="ARBA00022839"/>
    </source>
</evidence>
<keyword evidence="8" id="KW-0238">DNA-binding</keyword>
<dbReference type="InterPro" id="IPR014017">
    <property type="entry name" value="DNA_helicase_UvrD-like_C"/>
</dbReference>
<dbReference type="Pfam" id="PF13361">
    <property type="entry name" value="UvrD_C"/>
    <property type="match status" value="2"/>
</dbReference>
<evidence type="ECO:0000313" key="12">
    <source>
        <dbReference type="EMBL" id="SVA90943.1"/>
    </source>
</evidence>
<reference evidence="12" key="1">
    <citation type="submission" date="2018-05" db="EMBL/GenBank/DDBJ databases">
        <authorList>
            <person name="Lanie J.A."/>
            <person name="Ng W.-L."/>
            <person name="Kazmierczak K.M."/>
            <person name="Andrzejewski T.M."/>
            <person name="Davidsen T.M."/>
            <person name="Wayne K.J."/>
            <person name="Tettelin H."/>
            <person name="Glass J.I."/>
            <person name="Rusch D."/>
            <person name="Podicherti R."/>
            <person name="Tsui H.-C.T."/>
            <person name="Winkler M.E."/>
        </authorList>
    </citation>
    <scope>NUCLEOTIDE SEQUENCE</scope>
</reference>
<dbReference type="Gene3D" id="3.90.320.10">
    <property type="match status" value="1"/>
</dbReference>
<sequence>FQGGSIKNFQDFTQTCKRMFLSENWRSTKEILDYSKNYFLDSTGQRANYEEELKKFSSARKGSIPKVFSTVGHLSKILCLIKENKGKEIGIITRTNKQIIEISKHLDINNIEYTATSSQATSLDARSSTITFIKALISNDPADKVSATFTAFSPYSLKEAFDFSTALAKKDYKQIAKINLGTSDLTRDSLDRLFLEKIYPLCVSKGPEWFTTAVSIRSQIDEYLTVSNPTLEALLDFLAIGEEVEVERSKKAEITLTTVHKAKGREFDIVIALPSSSVHPYSYIDTIVTSIFKSKGIDLQDEIIEESIRVNFVAFTRAKKELNVITDLRHVDDFHWNENLSDLEVDAVTDTNISSVLDYNLTEAYSLFLGGKFTQAEKLLKGEDPWLMERIVSYFNNVDHFSWSSVMTKTDEFLMKNILGVKSYSRKFGAGSGGGTKFGLEVHPAFEKILNNKAKPEDYSDDVKKALKNGLAALKDLEKEYPGLKLVGTEVKVELPLKSLVKYKQDDLIFKGKIDALYKHNSGYLEVDWKSSKNDSDGDVVIYKRQLSVYKKMYSIDKKIPEDEIKTCLIYVALRGNISTGKFGRSRYTGSRDAQVFKTFEKHLQQILEWRKDPKKFIKKFIDIQVNHPLILILQYKLKKELRHRKTKPKKPKSKKS</sequence>
<evidence type="ECO:0000256" key="4">
    <source>
        <dbReference type="ARBA" id="ARBA00022801"/>
    </source>
</evidence>
<dbReference type="GO" id="GO:0003677">
    <property type="term" value="F:DNA binding"/>
    <property type="evidence" value="ECO:0007669"/>
    <property type="project" value="UniProtKB-KW"/>
</dbReference>
<dbReference type="GO" id="GO:0000725">
    <property type="term" value="P:recombinational repair"/>
    <property type="evidence" value="ECO:0007669"/>
    <property type="project" value="TreeGrafter"/>
</dbReference>
<evidence type="ECO:0000256" key="2">
    <source>
        <dbReference type="ARBA" id="ARBA00022741"/>
    </source>
</evidence>
<dbReference type="SUPFAM" id="SSF52540">
    <property type="entry name" value="P-loop containing nucleoside triphosphate hydrolases"/>
    <property type="match status" value="1"/>
</dbReference>
<dbReference type="PANTHER" id="PTHR11070">
    <property type="entry name" value="UVRD / RECB / PCRA DNA HELICASE FAMILY MEMBER"/>
    <property type="match status" value="1"/>
</dbReference>
<feature type="non-terminal residue" evidence="12">
    <location>
        <position position="1"/>
    </location>
</feature>
<dbReference type="InterPro" id="IPR011604">
    <property type="entry name" value="PDDEXK-like_dom_sf"/>
</dbReference>
<feature type="domain" description="UvrD-like helicase C-terminal" evidence="11">
    <location>
        <begin position="21"/>
        <end position="117"/>
    </location>
</feature>
<keyword evidence="5" id="KW-0347">Helicase</keyword>
<evidence type="ECO:0000256" key="8">
    <source>
        <dbReference type="ARBA" id="ARBA00023125"/>
    </source>
</evidence>
<evidence type="ECO:0000259" key="11">
    <source>
        <dbReference type="Pfam" id="PF13361"/>
    </source>
</evidence>